<dbReference type="GO" id="GO:0004386">
    <property type="term" value="F:helicase activity"/>
    <property type="evidence" value="ECO:0007669"/>
    <property type="project" value="UniProtKB-KW"/>
</dbReference>
<evidence type="ECO:0000313" key="2">
    <source>
        <dbReference type="EMBL" id="AYV84765.1"/>
    </source>
</evidence>
<keyword evidence="2" id="KW-0547">Nucleotide-binding</keyword>
<organism evidence="2">
    <name type="scientific">Hyperionvirus sp</name>
    <dbReference type="NCBI Taxonomy" id="2487770"/>
    <lineage>
        <taxon>Viruses</taxon>
        <taxon>Varidnaviria</taxon>
        <taxon>Bamfordvirae</taxon>
        <taxon>Nucleocytoviricota</taxon>
        <taxon>Megaviricetes</taxon>
        <taxon>Imitervirales</taxon>
        <taxon>Mimiviridae</taxon>
        <taxon>Klosneuvirinae</taxon>
    </lineage>
</organism>
<evidence type="ECO:0000256" key="1">
    <source>
        <dbReference type="SAM" id="MobiDB-lite"/>
    </source>
</evidence>
<gene>
    <name evidence="2" type="ORF">Hyperionvirus38_3</name>
</gene>
<protein>
    <submittedName>
        <fullName evidence="2">DEAD-like helicases family protein</fullName>
    </submittedName>
</protein>
<feature type="region of interest" description="Disordered" evidence="1">
    <location>
        <begin position="126"/>
        <end position="145"/>
    </location>
</feature>
<dbReference type="EMBL" id="MK072420">
    <property type="protein sequence ID" value="AYV84765.1"/>
    <property type="molecule type" value="Genomic_DNA"/>
</dbReference>
<reference evidence="2" key="1">
    <citation type="submission" date="2018-10" db="EMBL/GenBank/DDBJ databases">
        <title>Hidden diversity of soil giant viruses.</title>
        <authorList>
            <person name="Schulz F."/>
            <person name="Alteio L."/>
            <person name="Goudeau D."/>
            <person name="Ryan E.M."/>
            <person name="Malmstrom R.R."/>
            <person name="Blanchard J."/>
            <person name="Woyke T."/>
        </authorList>
    </citation>
    <scope>NUCLEOTIDE SEQUENCE</scope>
    <source>
        <strain evidence="2">HYV1</strain>
    </source>
</reference>
<feature type="region of interest" description="Disordered" evidence="1">
    <location>
        <begin position="1015"/>
        <end position="1082"/>
    </location>
</feature>
<dbReference type="InterPro" id="IPR027417">
    <property type="entry name" value="P-loop_NTPase"/>
</dbReference>
<name>A0A3G5AC09_9VIRU</name>
<proteinExistence type="predicted"/>
<keyword evidence="2" id="KW-0347">Helicase</keyword>
<feature type="compositionally biased region" description="Pro residues" evidence="1">
    <location>
        <begin position="1015"/>
        <end position="1033"/>
    </location>
</feature>
<sequence length="1082" mass="120480">MKKIEKFVIWKVSVIVVYLYNSLEMAAKIDGGSEYDDKADKALKAGALGSEKRFEQTDWKQAEQAVSPFNQSVFDCLKEFAAGRVYVEAKKQVVLGEELYCRIRPLLEAFEWGKLVEVRKKEDVKVGDEPKKGKGKKSSGGKSMQQIRLDATNARMAKQVPELLATFKRGEMNDAYGMEQKYTELIGVTFMYCVWFVLCAQPERYARKAKNDIVYELIVGIKKFIGKASKYQGKSVLDESKLDGVSATMILDLGVWLERLLVRFPYDGLVVYDIAPRLLIHTKYDGVIPSCGITPRQNQVDLVKAIRENIVSGFCLAYNAMMASGKTTTAGVCIPTIIDDLNKSAKAKGYLRKNELLYVCNQPAVKNQVASTAYNSKIKFAVAYAQVGSGHIRVINHNSTSDADRSLIICSPDVAASMLQQEALRVKNEGGYNRYWLFLDEPTIGAAYYGSEALIDNMKLMMVMPSHTILASATLPSLKKMIFLTENYKRRFPLGFLGTIYSSSIEIGCDIKTFANERVMPHLGCVSRESLRCVIGTIMSNPFLGRLYTSQVTKFIWEKLREAGIEGLPDIRAIFADVANLSLDKVREVCMDMLKLLAESSDELVSKICATTILDVASDGDDEEEKSDELPTFGDDEDETEVSEDVSFDKLGTTQAYRYPRMNLVVDTDPLEFAERHFKGLLEYAAKLGCDSSRKLYATYKGEMEEQIKKSQKLEKRVKNETKRSKQQQEMADEEQPTILFPKCCQINVEAHLKEFAKSHLAKVNVKEIRPIYPLELIPFDDCHVPDWVMLLLWAGVGIYSPTSKSLNSTYQKTVLGMAVSGSLAYFISDVSIAYGINFPFYRIFITGKFSDSCQSLNTLLQLFARAGRVGESYKAEIYLDSSAAAMLLKYVNNPDSANVNIEAENMKRTYKDLELSKMAEEEYEKKRLPDERKVGVELEERERLHQIDLMFGSQIKKGMKGNIIPLSQVSRKDAAETDDDDLGFERGVVHGWRRDKVEGARVAPAPVAVVPAAPPAPAAPAAPPAPAPPPPSTIGRIGRAGNTNNARPAAPIGQGGPVAGRGSRGPIPRSTYLPPHMRNKG</sequence>
<accession>A0A3G5AC09</accession>
<feature type="region of interest" description="Disordered" evidence="1">
    <location>
        <begin position="619"/>
        <end position="644"/>
    </location>
</feature>
<feature type="compositionally biased region" description="Gly residues" evidence="1">
    <location>
        <begin position="1054"/>
        <end position="1064"/>
    </location>
</feature>
<dbReference type="Gene3D" id="3.40.50.300">
    <property type="entry name" value="P-loop containing nucleotide triphosphate hydrolases"/>
    <property type="match status" value="1"/>
</dbReference>
<feature type="compositionally biased region" description="Acidic residues" evidence="1">
    <location>
        <begin position="634"/>
        <end position="644"/>
    </location>
</feature>
<feature type="region of interest" description="Disordered" evidence="1">
    <location>
        <begin position="714"/>
        <end position="734"/>
    </location>
</feature>
<keyword evidence="2" id="KW-0378">Hydrolase</keyword>
<feature type="compositionally biased region" description="Basic and acidic residues" evidence="1">
    <location>
        <begin position="714"/>
        <end position="724"/>
    </location>
</feature>
<keyword evidence="2" id="KW-0067">ATP-binding</keyword>